<dbReference type="Pfam" id="PF13847">
    <property type="entry name" value="Methyltransf_31"/>
    <property type="match status" value="1"/>
</dbReference>
<name>A0A1D8GIL5_9FIRM</name>
<dbReference type="PANTHER" id="PTHR43861">
    <property type="entry name" value="TRANS-ACONITATE 2-METHYLTRANSFERASE-RELATED"/>
    <property type="match status" value="1"/>
</dbReference>
<dbReference type="CDD" id="cd02440">
    <property type="entry name" value="AdoMet_MTases"/>
    <property type="match status" value="1"/>
</dbReference>
<dbReference type="KEGG" id="gfe:Gferi_14980"/>
<dbReference type="RefSeq" id="WP_069977884.1">
    <property type="nucleotide sequence ID" value="NZ_CP017269.1"/>
</dbReference>
<keyword evidence="3" id="KW-1185">Reference proteome</keyword>
<dbReference type="EMBL" id="CP017269">
    <property type="protein sequence ID" value="AOT70764.1"/>
    <property type="molecule type" value="Genomic_DNA"/>
</dbReference>
<dbReference type="InterPro" id="IPR029063">
    <property type="entry name" value="SAM-dependent_MTases_sf"/>
</dbReference>
<dbReference type="InterPro" id="IPR025714">
    <property type="entry name" value="Methyltranfer_dom"/>
</dbReference>
<evidence type="ECO:0000259" key="1">
    <source>
        <dbReference type="Pfam" id="PF13847"/>
    </source>
</evidence>
<gene>
    <name evidence="2" type="ORF">Gferi_14980</name>
</gene>
<dbReference type="AlphaFoldDB" id="A0A1D8GIL5"/>
<protein>
    <recommendedName>
        <fullName evidence="1">Methyltransferase domain-containing protein</fullName>
    </recommendedName>
</protein>
<dbReference type="STRING" id="1424294.Gferi_14980"/>
<dbReference type="OrthoDB" id="9774345at2"/>
<reference evidence="2 3" key="1">
    <citation type="submission" date="2016-09" db="EMBL/GenBank/DDBJ databases">
        <title>Genomic analysis reveals versatility of anaerobic energy metabolism of Geosporobacter ferrireducens IRF9 of phylum Firmicutes.</title>
        <authorList>
            <person name="Kim S.-J."/>
        </authorList>
    </citation>
    <scope>NUCLEOTIDE SEQUENCE [LARGE SCALE GENOMIC DNA]</scope>
    <source>
        <strain evidence="2 3">IRF9</strain>
    </source>
</reference>
<sequence length="210" mass="24797">MRKQKVWDFWSKYYEGLWVQKVSLGPTRREILNFLKEILKKEKKYRILDVGCGTGQLLCEIHEAFIEYDLELFGIDFSKAMIERAKIPDHEITFQQMNVREIKGLDQQYDLILCTHSFPYYENQDLAIKDFRALLKSEGYLLLAQASQNNAYDALTMFFVKFTTGKAKYPSVKEVLAMTKKLFQCEGIIRIKARFYMPSIYFFILKGMDL</sequence>
<dbReference type="Proteomes" id="UP000095743">
    <property type="component" value="Chromosome"/>
</dbReference>
<accession>A0A1D8GIL5</accession>
<proteinExistence type="predicted"/>
<dbReference type="Gene3D" id="3.40.50.150">
    <property type="entry name" value="Vaccinia Virus protein VP39"/>
    <property type="match status" value="1"/>
</dbReference>
<organism evidence="2 3">
    <name type="scientific">Geosporobacter ferrireducens</name>
    <dbReference type="NCBI Taxonomy" id="1424294"/>
    <lineage>
        <taxon>Bacteria</taxon>
        <taxon>Bacillati</taxon>
        <taxon>Bacillota</taxon>
        <taxon>Clostridia</taxon>
        <taxon>Peptostreptococcales</taxon>
        <taxon>Thermotaleaceae</taxon>
        <taxon>Geosporobacter</taxon>
    </lineage>
</organism>
<evidence type="ECO:0000313" key="2">
    <source>
        <dbReference type="EMBL" id="AOT70764.1"/>
    </source>
</evidence>
<dbReference type="PANTHER" id="PTHR43861:SF1">
    <property type="entry name" value="TRANS-ACONITATE 2-METHYLTRANSFERASE"/>
    <property type="match status" value="1"/>
</dbReference>
<evidence type="ECO:0000313" key="3">
    <source>
        <dbReference type="Proteomes" id="UP000095743"/>
    </source>
</evidence>
<feature type="domain" description="Methyltransferase" evidence="1">
    <location>
        <begin position="42"/>
        <end position="147"/>
    </location>
</feature>
<dbReference type="SUPFAM" id="SSF53335">
    <property type="entry name" value="S-adenosyl-L-methionine-dependent methyltransferases"/>
    <property type="match status" value="1"/>
</dbReference>